<proteinExistence type="predicted"/>
<feature type="region of interest" description="Disordered" evidence="1">
    <location>
        <begin position="1"/>
        <end position="43"/>
    </location>
</feature>
<dbReference type="EMBL" id="BDIP01005749">
    <property type="protein sequence ID" value="GCA63977.1"/>
    <property type="molecule type" value="Genomic_DNA"/>
</dbReference>
<evidence type="ECO:0000256" key="1">
    <source>
        <dbReference type="SAM" id="MobiDB-lite"/>
    </source>
</evidence>
<evidence type="ECO:0000313" key="2">
    <source>
        <dbReference type="EMBL" id="GCA63977.1"/>
    </source>
</evidence>
<gene>
    <name evidence="2" type="ORF">KIPB_012746</name>
</gene>
<organism evidence="2 3">
    <name type="scientific">Kipferlia bialata</name>
    <dbReference type="NCBI Taxonomy" id="797122"/>
    <lineage>
        <taxon>Eukaryota</taxon>
        <taxon>Metamonada</taxon>
        <taxon>Carpediemonas-like organisms</taxon>
        <taxon>Kipferlia</taxon>
    </lineage>
</organism>
<evidence type="ECO:0000313" key="3">
    <source>
        <dbReference type="Proteomes" id="UP000265618"/>
    </source>
</evidence>
<name>A0A391NRM7_9EUKA</name>
<accession>A0A391NRM7</accession>
<comment type="caution">
    <text evidence="2">The sequence shown here is derived from an EMBL/GenBank/DDBJ whole genome shotgun (WGS) entry which is preliminary data.</text>
</comment>
<protein>
    <submittedName>
        <fullName evidence="2">Uncharacterized protein</fullName>
    </submittedName>
</protein>
<reference evidence="2 3" key="1">
    <citation type="journal article" date="2018" name="PLoS ONE">
        <title>The draft genome of Kipferlia bialata reveals reductive genome evolution in fornicate parasites.</title>
        <authorList>
            <person name="Tanifuji G."/>
            <person name="Takabayashi S."/>
            <person name="Kume K."/>
            <person name="Takagi M."/>
            <person name="Nakayama T."/>
            <person name="Kamikawa R."/>
            <person name="Inagaki Y."/>
            <person name="Hashimoto T."/>
        </authorList>
    </citation>
    <scope>NUCLEOTIDE SEQUENCE [LARGE SCALE GENOMIC DNA]</scope>
    <source>
        <strain evidence="2">NY0173</strain>
    </source>
</reference>
<feature type="compositionally biased region" description="Polar residues" evidence="1">
    <location>
        <begin position="31"/>
        <end position="43"/>
    </location>
</feature>
<dbReference type="AlphaFoldDB" id="A0A391NRM7"/>
<keyword evidence="3" id="KW-1185">Reference proteome</keyword>
<feature type="compositionally biased region" description="Acidic residues" evidence="1">
    <location>
        <begin position="1"/>
        <end position="17"/>
    </location>
</feature>
<feature type="compositionally biased region" description="Basic and acidic residues" evidence="1">
    <location>
        <begin position="18"/>
        <end position="30"/>
    </location>
</feature>
<dbReference type="Proteomes" id="UP000265618">
    <property type="component" value="Unassembled WGS sequence"/>
</dbReference>
<feature type="non-terminal residue" evidence="2">
    <location>
        <position position="43"/>
    </location>
</feature>
<sequence length="43" mass="4652">MIVDGESEESAWEETESESEREGGEGRDSDSYTVVTGSVTVPK</sequence>